<dbReference type="InterPro" id="IPR036513">
    <property type="entry name" value="STAS_dom_sf"/>
</dbReference>
<dbReference type="RefSeq" id="WP_043409108.1">
    <property type="nucleotide sequence ID" value="NZ_CP092427.2"/>
</dbReference>
<gene>
    <name evidence="2" type="ORF">H7H73_24580</name>
    <name evidence="3" type="ORF">MJO55_13615</name>
</gene>
<dbReference type="Gene3D" id="3.30.750.24">
    <property type="entry name" value="STAS domain"/>
    <property type="match status" value="1"/>
</dbReference>
<dbReference type="PANTHER" id="PTHR35526:SF3">
    <property type="entry name" value="ANTI-SIGMA-F FACTOR RSBW"/>
    <property type="match status" value="1"/>
</dbReference>
<sequence>MTERSDVVISTHRSSGTATLVITGTLDSTTYREVRDSVIKTALDEPAAVIVDVSGLDAPALTAWTAFTSARWHVSTWPDVPVVLLCADEVGRARIRRSGVTRYVPLIGSPDDVPAAVGDRHRLRRRARTQFDASPTSLRSARRFTADCLTAWARSDMILVASTVVTVFMENVLAHTLSMPVVLLETVDDSVTVAVSDHDPLPAVRHETSATGAHTVSGLAVVTALSRAWGSSPAAGGKTVWALLGPENRL</sequence>
<protein>
    <submittedName>
        <fullName evidence="2">Sulfate transporter</fullName>
    </submittedName>
</protein>
<evidence type="ECO:0000313" key="2">
    <source>
        <dbReference type="EMBL" id="MCV7073040.1"/>
    </source>
</evidence>
<dbReference type="InterPro" id="IPR050267">
    <property type="entry name" value="Anti-sigma-factor_SerPK"/>
</dbReference>
<dbReference type="EMBL" id="JACKRN010000797">
    <property type="protein sequence ID" value="MCV7073040.1"/>
    <property type="molecule type" value="Genomic_DNA"/>
</dbReference>
<evidence type="ECO:0000259" key="1">
    <source>
        <dbReference type="Pfam" id="PF01740"/>
    </source>
</evidence>
<dbReference type="CDD" id="cd16936">
    <property type="entry name" value="HATPase_RsbW-like"/>
    <property type="match status" value="1"/>
</dbReference>
<dbReference type="Proteomes" id="UP001055159">
    <property type="component" value="Chromosome"/>
</dbReference>
<feature type="domain" description="STAS" evidence="1">
    <location>
        <begin position="11"/>
        <end position="107"/>
    </location>
</feature>
<accession>A0A9X2YGQ5</accession>
<proteinExistence type="predicted"/>
<dbReference type="InterPro" id="IPR036890">
    <property type="entry name" value="HATPase_C_sf"/>
</dbReference>
<dbReference type="Pfam" id="PF01740">
    <property type="entry name" value="STAS"/>
    <property type="match status" value="1"/>
</dbReference>
<dbReference type="Proteomes" id="UP001140272">
    <property type="component" value="Unassembled WGS sequence"/>
</dbReference>
<reference evidence="3" key="3">
    <citation type="submission" date="2022-08" db="EMBL/GenBank/DDBJ databases">
        <title>Whole genome sequencing of non-tuberculosis mycobacteria type-strains.</title>
        <authorList>
            <person name="Igarashi Y."/>
            <person name="Osugi A."/>
            <person name="Mitarai S."/>
        </authorList>
    </citation>
    <scope>NUCLEOTIDE SEQUENCE</scope>
    <source>
        <strain evidence="3">JCM 16372</strain>
    </source>
</reference>
<dbReference type="SUPFAM" id="SSF52091">
    <property type="entry name" value="SpoIIaa-like"/>
    <property type="match status" value="1"/>
</dbReference>
<reference evidence="2" key="1">
    <citation type="submission" date="2020-07" db="EMBL/GenBank/DDBJ databases">
        <authorList>
            <person name="Pettersson B.M.F."/>
            <person name="Behra P.R.K."/>
            <person name="Ramesh M."/>
            <person name="Das S."/>
            <person name="Dasgupta S."/>
            <person name="Kirsebom L.A."/>
        </authorList>
    </citation>
    <scope>NUCLEOTIDE SEQUENCE</scope>
    <source>
        <strain evidence="2">DSM 45406</strain>
    </source>
</reference>
<dbReference type="EMBL" id="CP092427">
    <property type="protein sequence ID" value="ULP39344.1"/>
    <property type="molecule type" value="Genomic_DNA"/>
</dbReference>
<name>A0A9X2YGQ5_9MYCO</name>
<dbReference type="PANTHER" id="PTHR35526">
    <property type="entry name" value="ANTI-SIGMA-F FACTOR RSBW-RELATED"/>
    <property type="match status" value="1"/>
</dbReference>
<keyword evidence="4" id="KW-1185">Reference proteome</keyword>
<reference evidence="2" key="2">
    <citation type="journal article" date="2022" name="BMC Genomics">
        <title>Comparative genome analysis of mycobacteria focusing on tRNA and non-coding RNA.</title>
        <authorList>
            <person name="Behra P.R.K."/>
            <person name="Pettersson B.M.F."/>
            <person name="Ramesh M."/>
            <person name="Das S."/>
            <person name="Dasgupta S."/>
            <person name="Kirsebom L.A."/>
        </authorList>
    </citation>
    <scope>NUCLEOTIDE SEQUENCE</scope>
    <source>
        <strain evidence="2">DSM 45406</strain>
    </source>
</reference>
<evidence type="ECO:0000313" key="3">
    <source>
        <dbReference type="EMBL" id="ULP39344.1"/>
    </source>
</evidence>
<dbReference type="InterPro" id="IPR002645">
    <property type="entry name" value="STAS_dom"/>
</dbReference>
<evidence type="ECO:0000313" key="4">
    <source>
        <dbReference type="Proteomes" id="UP001055159"/>
    </source>
</evidence>
<dbReference type="AlphaFoldDB" id="A0A9X2YGQ5"/>
<organism evidence="2 5">
    <name type="scientific">Mycolicibacterium rufum</name>
    <dbReference type="NCBI Taxonomy" id="318424"/>
    <lineage>
        <taxon>Bacteria</taxon>
        <taxon>Bacillati</taxon>
        <taxon>Actinomycetota</taxon>
        <taxon>Actinomycetes</taxon>
        <taxon>Mycobacteriales</taxon>
        <taxon>Mycobacteriaceae</taxon>
        <taxon>Mycolicibacterium</taxon>
    </lineage>
</organism>
<evidence type="ECO:0000313" key="5">
    <source>
        <dbReference type="Proteomes" id="UP001140272"/>
    </source>
</evidence>
<dbReference type="Gene3D" id="3.30.565.10">
    <property type="entry name" value="Histidine kinase-like ATPase, C-terminal domain"/>
    <property type="match status" value="1"/>
</dbReference>